<evidence type="ECO:0000256" key="4">
    <source>
        <dbReference type="ARBA" id="ARBA00022824"/>
    </source>
</evidence>
<feature type="domain" description="Cytochrome b5 heme-binding" evidence="9">
    <location>
        <begin position="66"/>
        <end position="162"/>
    </location>
</feature>
<dbReference type="PANTHER" id="PTHR10281:SF72">
    <property type="entry name" value="NEUDESIN"/>
    <property type="match status" value="1"/>
</dbReference>
<accession>A0A7S4L1F9</accession>
<evidence type="ECO:0000256" key="1">
    <source>
        <dbReference type="ARBA" id="ARBA00004240"/>
    </source>
</evidence>
<keyword evidence="2" id="KW-0349">Heme</keyword>
<dbReference type="FunFam" id="3.10.120.10:FF:000003">
    <property type="entry name" value="membrane-associated progesterone receptor component 1"/>
    <property type="match status" value="1"/>
</dbReference>
<proteinExistence type="inferred from homology"/>
<gene>
    <name evidence="10" type="ORF">NAES01612_LOCUS14376</name>
</gene>
<feature type="compositionally biased region" description="Acidic residues" evidence="7">
    <location>
        <begin position="177"/>
        <end position="193"/>
    </location>
</feature>
<evidence type="ECO:0000313" key="10">
    <source>
        <dbReference type="EMBL" id="CAE2312161.1"/>
    </source>
</evidence>
<comment type="subcellular location">
    <subcellularLocation>
        <location evidence="1">Endoplasmic reticulum</location>
    </subcellularLocation>
</comment>
<keyword evidence="4" id="KW-0256">Endoplasmic reticulum</keyword>
<dbReference type="PANTHER" id="PTHR10281">
    <property type="entry name" value="MEMBRANE-ASSOCIATED PROGESTERONE RECEPTOR COMPONENT-RELATED"/>
    <property type="match status" value="1"/>
</dbReference>
<keyword evidence="3" id="KW-0479">Metal-binding</keyword>
<dbReference type="EMBL" id="HBKR01022063">
    <property type="protein sequence ID" value="CAE2312161.1"/>
    <property type="molecule type" value="Transcribed_RNA"/>
</dbReference>
<evidence type="ECO:0000256" key="2">
    <source>
        <dbReference type="ARBA" id="ARBA00022617"/>
    </source>
</evidence>
<keyword evidence="8" id="KW-0472">Membrane</keyword>
<evidence type="ECO:0000256" key="6">
    <source>
        <dbReference type="ARBA" id="ARBA00038357"/>
    </source>
</evidence>
<evidence type="ECO:0000256" key="5">
    <source>
        <dbReference type="ARBA" id="ARBA00023004"/>
    </source>
</evidence>
<reference evidence="10" key="1">
    <citation type="submission" date="2021-01" db="EMBL/GenBank/DDBJ databases">
        <authorList>
            <person name="Corre E."/>
            <person name="Pelletier E."/>
            <person name="Niang G."/>
            <person name="Scheremetjew M."/>
            <person name="Finn R."/>
            <person name="Kale V."/>
            <person name="Holt S."/>
            <person name="Cochrane G."/>
            <person name="Meng A."/>
            <person name="Brown T."/>
            <person name="Cohen L."/>
        </authorList>
    </citation>
    <scope>NUCLEOTIDE SEQUENCE</scope>
    <source>
        <strain evidence="10">SoJaBio B1-5/56/2</strain>
    </source>
</reference>
<feature type="transmembrane region" description="Helical" evidence="8">
    <location>
        <begin position="23"/>
        <end position="40"/>
    </location>
</feature>
<dbReference type="GO" id="GO:0046872">
    <property type="term" value="F:metal ion binding"/>
    <property type="evidence" value="ECO:0007669"/>
    <property type="project" value="UniProtKB-KW"/>
</dbReference>
<keyword evidence="8" id="KW-0812">Transmembrane</keyword>
<evidence type="ECO:0000256" key="8">
    <source>
        <dbReference type="SAM" id="Phobius"/>
    </source>
</evidence>
<dbReference type="InterPro" id="IPR036400">
    <property type="entry name" value="Cyt_B5-like_heme/steroid_sf"/>
</dbReference>
<keyword evidence="5" id="KW-0408">Iron</keyword>
<keyword evidence="8" id="KW-1133">Transmembrane helix</keyword>
<dbReference type="InterPro" id="IPR001199">
    <property type="entry name" value="Cyt_B5-like_heme/steroid-bd"/>
</dbReference>
<sequence length="202" mass="22740">MADVEGVNVELQEVAEESALDKIISSMMWATLLLLIAYLVQKFLMPSENKTQVRTITIKKVPPQDMTIETLSRYDGRHGLGICLALKGTIFDVTSKPQFYGPGGGYSLFAGRECSRALAKSSFESEDIESRELDDLDVDEKEALERWFETFSGKYPLVGKLIEAGGEGTKPATTEKDENETKEEENKEEEEKKEEENKEEEK</sequence>
<dbReference type="InterPro" id="IPR050577">
    <property type="entry name" value="MAPR/NEUFC/NENF-like"/>
</dbReference>
<dbReference type="SUPFAM" id="SSF55856">
    <property type="entry name" value="Cytochrome b5-like heme/steroid binding domain"/>
    <property type="match status" value="1"/>
</dbReference>
<dbReference type="Gene3D" id="3.10.120.10">
    <property type="entry name" value="Cytochrome b5-like heme/steroid binding domain"/>
    <property type="match status" value="1"/>
</dbReference>
<dbReference type="AlphaFoldDB" id="A0A7S4L1F9"/>
<organism evidence="10">
    <name type="scientific">Paramoeba aestuarina</name>
    <dbReference type="NCBI Taxonomy" id="180227"/>
    <lineage>
        <taxon>Eukaryota</taxon>
        <taxon>Amoebozoa</taxon>
        <taxon>Discosea</taxon>
        <taxon>Flabellinia</taxon>
        <taxon>Dactylopodida</taxon>
        <taxon>Paramoebidae</taxon>
        <taxon>Paramoeba</taxon>
    </lineage>
</organism>
<dbReference type="GO" id="GO:0016020">
    <property type="term" value="C:membrane"/>
    <property type="evidence" value="ECO:0007669"/>
    <property type="project" value="TreeGrafter"/>
</dbReference>
<dbReference type="Pfam" id="PF00173">
    <property type="entry name" value="Cyt-b5"/>
    <property type="match status" value="1"/>
</dbReference>
<dbReference type="GO" id="GO:0005783">
    <property type="term" value="C:endoplasmic reticulum"/>
    <property type="evidence" value="ECO:0007669"/>
    <property type="project" value="UniProtKB-SubCell"/>
</dbReference>
<evidence type="ECO:0000256" key="3">
    <source>
        <dbReference type="ARBA" id="ARBA00022723"/>
    </source>
</evidence>
<comment type="similarity">
    <text evidence="6">Belongs to the cytochrome b5 family. MAPR subfamily.</text>
</comment>
<evidence type="ECO:0000259" key="9">
    <source>
        <dbReference type="SMART" id="SM01117"/>
    </source>
</evidence>
<evidence type="ECO:0000256" key="7">
    <source>
        <dbReference type="SAM" id="MobiDB-lite"/>
    </source>
</evidence>
<name>A0A7S4L1F9_9EUKA</name>
<protein>
    <recommendedName>
        <fullName evidence="9">Cytochrome b5 heme-binding domain-containing protein</fullName>
    </recommendedName>
</protein>
<feature type="region of interest" description="Disordered" evidence="7">
    <location>
        <begin position="162"/>
        <end position="202"/>
    </location>
</feature>
<dbReference type="SMART" id="SM01117">
    <property type="entry name" value="Cyt-b5"/>
    <property type="match status" value="1"/>
</dbReference>